<dbReference type="Gene3D" id="1.10.1760.20">
    <property type="match status" value="1"/>
</dbReference>
<dbReference type="GO" id="GO:0008360">
    <property type="term" value="P:regulation of cell shape"/>
    <property type="evidence" value="ECO:0007669"/>
    <property type="project" value="UniProtKB-KW"/>
</dbReference>
<evidence type="ECO:0000256" key="2">
    <source>
        <dbReference type="ARBA" id="ARBA00007776"/>
    </source>
</evidence>
<comment type="similarity">
    <text evidence="2">Belongs to the MreD family.</text>
</comment>
<dbReference type="EMBL" id="JAKOAV010000012">
    <property type="protein sequence ID" value="MDF9408304.1"/>
    <property type="molecule type" value="Genomic_DNA"/>
</dbReference>
<evidence type="ECO:0000256" key="1">
    <source>
        <dbReference type="ARBA" id="ARBA00004651"/>
    </source>
</evidence>
<keyword evidence="3" id="KW-1003">Cell membrane</keyword>
<organism evidence="9 10">
    <name type="scientific">Pelotomaculum isophthalicicum JI</name>
    <dbReference type="NCBI Taxonomy" id="947010"/>
    <lineage>
        <taxon>Bacteria</taxon>
        <taxon>Bacillati</taxon>
        <taxon>Bacillota</taxon>
        <taxon>Clostridia</taxon>
        <taxon>Eubacteriales</taxon>
        <taxon>Desulfotomaculaceae</taxon>
        <taxon>Pelotomaculum</taxon>
    </lineage>
</organism>
<evidence type="ECO:0000256" key="5">
    <source>
        <dbReference type="ARBA" id="ARBA00022960"/>
    </source>
</evidence>
<dbReference type="GO" id="GO:0005886">
    <property type="term" value="C:plasma membrane"/>
    <property type="evidence" value="ECO:0007669"/>
    <property type="project" value="UniProtKB-SubCell"/>
</dbReference>
<evidence type="ECO:0000256" key="7">
    <source>
        <dbReference type="ARBA" id="ARBA00023136"/>
    </source>
</evidence>
<dbReference type="InterPro" id="IPR017225">
    <property type="entry name" value="Cell_shape_determin_MreD_prd"/>
</dbReference>
<dbReference type="RefSeq" id="WP_277443609.1">
    <property type="nucleotide sequence ID" value="NZ_JAKOAV010000012.1"/>
</dbReference>
<gene>
    <name evidence="9" type="primary">mreD</name>
    <name evidence="9" type="ORF">L7E55_08035</name>
</gene>
<evidence type="ECO:0000256" key="3">
    <source>
        <dbReference type="ARBA" id="ARBA00022475"/>
    </source>
</evidence>
<comment type="caution">
    <text evidence="9">The sequence shown here is derived from an EMBL/GenBank/DDBJ whole genome shotgun (WGS) entry which is preliminary data.</text>
</comment>
<name>A0A9X4JT81_9FIRM</name>
<keyword evidence="10" id="KW-1185">Reference proteome</keyword>
<evidence type="ECO:0000313" key="10">
    <source>
        <dbReference type="Proteomes" id="UP001154312"/>
    </source>
</evidence>
<feature type="transmembrane region" description="Helical" evidence="8">
    <location>
        <begin position="126"/>
        <end position="149"/>
    </location>
</feature>
<dbReference type="AlphaFoldDB" id="A0A9X4JT81"/>
<comment type="subcellular location">
    <subcellularLocation>
        <location evidence="1">Cell membrane</location>
        <topology evidence="1">Multi-pass membrane protein</topology>
    </subcellularLocation>
</comment>
<evidence type="ECO:0000256" key="4">
    <source>
        <dbReference type="ARBA" id="ARBA00022692"/>
    </source>
</evidence>
<dbReference type="Pfam" id="PF04093">
    <property type="entry name" value="MreD"/>
    <property type="match status" value="1"/>
</dbReference>
<dbReference type="Proteomes" id="UP001154312">
    <property type="component" value="Unassembled WGS sequence"/>
</dbReference>
<dbReference type="NCBIfam" id="TIGR03426">
    <property type="entry name" value="shape_MreD"/>
    <property type="match status" value="1"/>
</dbReference>
<keyword evidence="6 8" id="KW-1133">Transmembrane helix</keyword>
<keyword evidence="4 8" id="KW-0812">Transmembrane</keyword>
<reference evidence="9" key="1">
    <citation type="submission" date="2022-02" db="EMBL/GenBank/DDBJ databases">
        <authorList>
            <person name="Leng L."/>
        </authorList>
    </citation>
    <scope>NUCLEOTIDE SEQUENCE</scope>
    <source>
        <strain evidence="9">JI</strain>
    </source>
</reference>
<evidence type="ECO:0000256" key="6">
    <source>
        <dbReference type="ARBA" id="ARBA00022989"/>
    </source>
</evidence>
<protein>
    <submittedName>
        <fullName evidence="9">Rod shape-determining protein MreD</fullName>
    </submittedName>
</protein>
<evidence type="ECO:0000313" key="9">
    <source>
        <dbReference type="EMBL" id="MDF9408304.1"/>
    </source>
</evidence>
<accession>A0A9X4JT81</accession>
<keyword evidence="7 8" id="KW-0472">Membrane</keyword>
<keyword evidence="5" id="KW-0133">Cell shape</keyword>
<evidence type="ECO:0000256" key="8">
    <source>
        <dbReference type="SAM" id="Phobius"/>
    </source>
</evidence>
<dbReference type="PIRSF" id="PIRSF037497">
    <property type="entry name" value="MreD_Clostridium/Treponema_prd"/>
    <property type="match status" value="1"/>
</dbReference>
<proteinExistence type="inferred from homology"/>
<feature type="transmembrane region" description="Helical" evidence="8">
    <location>
        <begin position="96"/>
        <end position="120"/>
    </location>
</feature>
<dbReference type="InterPro" id="IPR007227">
    <property type="entry name" value="Cell_shape_determining_MreD"/>
</dbReference>
<sequence length="163" mass="18114">MPFPALLLLLGVVLILQTTIMDYLSVYGVKPDLVMLLVIFNGFLLGPKEGAFLGFAGGIIEDLFSGSYIGINALTKMVAGYLAGFCGERLYKENSLVVAGVAFFSTTVGLLINYFLLLYLKIYMPFFYTLFRVILPTALYTAVLAPFFYKRVLHLVIIKNKDL</sequence>